<dbReference type="AlphaFoldDB" id="C1C0I2"/>
<dbReference type="EC" id="4.2.1.1" evidence="2"/>
<evidence type="ECO:0000256" key="2">
    <source>
        <dbReference type="ARBA" id="ARBA00012925"/>
    </source>
</evidence>
<dbReference type="PANTHER" id="PTHR18952">
    <property type="entry name" value="CARBONIC ANHYDRASE"/>
    <property type="match status" value="1"/>
</dbReference>
<evidence type="ECO:0000313" key="9">
    <source>
        <dbReference type="EMBL" id="ACO14785.1"/>
    </source>
</evidence>
<dbReference type="PANTHER" id="PTHR18952:SF265">
    <property type="entry name" value="CARBONIC ANHYDRASE"/>
    <property type="match status" value="1"/>
</dbReference>
<evidence type="ECO:0000256" key="3">
    <source>
        <dbReference type="ARBA" id="ARBA00022723"/>
    </source>
</evidence>
<evidence type="ECO:0000256" key="6">
    <source>
        <dbReference type="ARBA" id="ARBA00048348"/>
    </source>
</evidence>
<evidence type="ECO:0000256" key="5">
    <source>
        <dbReference type="ARBA" id="ARBA00023239"/>
    </source>
</evidence>
<dbReference type="EMBL" id="BT080361">
    <property type="protein sequence ID" value="ACO14785.1"/>
    <property type="molecule type" value="mRNA"/>
</dbReference>
<dbReference type="InterPro" id="IPR023561">
    <property type="entry name" value="Carbonic_anhydrase_a-class"/>
</dbReference>
<dbReference type="GO" id="GO:0008270">
    <property type="term" value="F:zinc ion binding"/>
    <property type="evidence" value="ECO:0007669"/>
    <property type="project" value="InterPro"/>
</dbReference>
<gene>
    <name evidence="9" type="primary">CAH6</name>
</gene>
<keyword evidence="5" id="KW-0456">Lyase</keyword>
<feature type="chain" id="PRO_5002907571" description="carbonic anhydrase" evidence="7">
    <location>
        <begin position="18"/>
        <end position="292"/>
    </location>
</feature>
<feature type="signal peptide" evidence="7">
    <location>
        <begin position="1"/>
        <end position="17"/>
    </location>
</feature>
<feature type="domain" description="Alpha-carbonic anhydrase" evidence="8">
    <location>
        <begin position="11"/>
        <end position="267"/>
    </location>
</feature>
<dbReference type="Gene3D" id="3.10.200.10">
    <property type="entry name" value="Alpha carbonic anhydrase"/>
    <property type="match status" value="1"/>
</dbReference>
<protein>
    <recommendedName>
        <fullName evidence="2">carbonic anhydrase</fullName>
        <ecNumber evidence="2">4.2.1.1</ecNumber>
    </recommendedName>
</protein>
<dbReference type="InterPro" id="IPR001148">
    <property type="entry name" value="CA_dom"/>
</dbReference>
<proteinExistence type="evidence at transcript level"/>
<dbReference type="InterPro" id="IPR036398">
    <property type="entry name" value="CA_dom_sf"/>
</dbReference>
<dbReference type="GO" id="GO:0005886">
    <property type="term" value="C:plasma membrane"/>
    <property type="evidence" value="ECO:0007669"/>
    <property type="project" value="TreeGrafter"/>
</dbReference>
<dbReference type="PROSITE" id="PS51144">
    <property type="entry name" value="ALPHA_CA_2"/>
    <property type="match status" value="1"/>
</dbReference>
<evidence type="ECO:0000256" key="1">
    <source>
        <dbReference type="ARBA" id="ARBA00010718"/>
    </source>
</evidence>
<dbReference type="CDD" id="cd00326">
    <property type="entry name" value="alpha_CA"/>
    <property type="match status" value="1"/>
</dbReference>
<organism evidence="9">
    <name type="scientific">Caligus clemensi</name>
    <name type="common">Sea louse</name>
    <dbReference type="NCBI Taxonomy" id="344056"/>
    <lineage>
        <taxon>Eukaryota</taxon>
        <taxon>Metazoa</taxon>
        <taxon>Ecdysozoa</taxon>
        <taxon>Arthropoda</taxon>
        <taxon>Crustacea</taxon>
        <taxon>Multicrustacea</taxon>
        <taxon>Hexanauplia</taxon>
        <taxon>Copepoda</taxon>
        <taxon>Siphonostomatoida</taxon>
        <taxon>Caligidae</taxon>
        <taxon>Caligus</taxon>
    </lineage>
</organism>
<evidence type="ECO:0000259" key="8">
    <source>
        <dbReference type="PROSITE" id="PS51144"/>
    </source>
</evidence>
<sequence>MKAYFVVLSTFILGIQGAPNTEYWESFDVMKICREGQKQSPIDIRESKTKAKTGSKITFNGYDTARTFQMKNDGHTAKFVLKDPSVKATITAPHLNNTIYEFAQLHFHWGGENKYGSEHLINGYQAPIEVHLVHFNTNYGDTIGEALAKTDVNDNLAVLGILFDIVPCPIFDFNLTTIKEEGSKAETMNLALEKFLPSNIDTFFSYEGSLTTPRCQEVVAWTVFESRNQMSQAKLEQFRKLMAGNKPLVNNYRSTQPLNGRKVSLYTKKEYFNLKKYKQLPYLYEINMFCCW</sequence>
<keyword evidence="4" id="KW-0862">Zinc</keyword>
<reference evidence="9" key="1">
    <citation type="submission" date="2009-03" db="EMBL/GenBank/DDBJ databases">
        <title>Caligus clemensi ESTs and full-length cDNAs.</title>
        <authorList>
            <person name="Yasuike M."/>
            <person name="von Schalburg K."/>
            <person name="Cooper G."/>
            <person name="Leong J."/>
            <person name="Jones S.R.M."/>
            <person name="Koop B.F."/>
        </authorList>
    </citation>
    <scope>NUCLEOTIDE SEQUENCE</scope>
    <source>
        <tissue evidence="9">Whole</tissue>
    </source>
</reference>
<dbReference type="Pfam" id="PF00194">
    <property type="entry name" value="Carb_anhydrase"/>
    <property type="match status" value="1"/>
</dbReference>
<keyword evidence="3" id="KW-0479">Metal-binding</keyword>
<dbReference type="GO" id="GO:0004089">
    <property type="term" value="F:carbonate dehydratase activity"/>
    <property type="evidence" value="ECO:0007669"/>
    <property type="project" value="UniProtKB-EC"/>
</dbReference>
<evidence type="ECO:0000256" key="7">
    <source>
        <dbReference type="SAM" id="SignalP"/>
    </source>
</evidence>
<dbReference type="SMART" id="SM01057">
    <property type="entry name" value="Carb_anhydrase"/>
    <property type="match status" value="1"/>
</dbReference>
<dbReference type="SUPFAM" id="SSF51069">
    <property type="entry name" value="Carbonic anhydrase"/>
    <property type="match status" value="1"/>
</dbReference>
<keyword evidence="7" id="KW-0732">Signal</keyword>
<comment type="catalytic activity">
    <reaction evidence="6">
        <text>hydrogencarbonate + H(+) = CO2 + H2O</text>
        <dbReference type="Rhea" id="RHEA:10748"/>
        <dbReference type="ChEBI" id="CHEBI:15377"/>
        <dbReference type="ChEBI" id="CHEBI:15378"/>
        <dbReference type="ChEBI" id="CHEBI:16526"/>
        <dbReference type="ChEBI" id="CHEBI:17544"/>
        <dbReference type="EC" id="4.2.1.1"/>
    </reaction>
</comment>
<evidence type="ECO:0000256" key="4">
    <source>
        <dbReference type="ARBA" id="ARBA00022833"/>
    </source>
</evidence>
<accession>C1C0I2</accession>
<comment type="similarity">
    <text evidence="1">Belongs to the alpha-carbonic anhydrase family.</text>
</comment>
<name>C1C0I2_CALCM</name>